<sequence length="178" mass="20033">MKVTLPPEKIFNALNVFNAVPHQFNRLIDRRLPTETFLEAFVLRCHIPFPAGVAIFLVIVIFFVPATDAIAIASASAAVIIVMISVLIVVFITFSFVFLSVRVIGHISVVIVVLFFVPMLTRDIKALYFDANDDVDGKVPRHHYERGSAFASAFQKPRFYYKAAFRKTGFNADKKTHI</sequence>
<keyword evidence="3" id="KW-1185">Reference proteome</keyword>
<keyword evidence="1" id="KW-1133">Transmembrane helix</keyword>
<keyword evidence="1" id="KW-0472">Membrane</keyword>
<reference evidence="2 3" key="1">
    <citation type="submission" date="2017-12" db="EMBL/GenBank/DDBJ databases">
        <title>Sequencing, de novo assembly and annotation of complete genome of a new Thraustochytrid species, strain FCC1311.</title>
        <authorList>
            <person name="Sedici K."/>
            <person name="Godart F."/>
            <person name="Aiese Cigliano R."/>
            <person name="Sanseverino W."/>
            <person name="Barakat M."/>
            <person name="Ortet P."/>
            <person name="Marechal E."/>
            <person name="Cagnac O."/>
            <person name="Amato A."/>
        </authorList>
    </citation>
    <scope>NUCLEOTIDE SEQUENCE [LARGE SCALE GENOMIC DNA]</scope>
</reference>
<feature type="transmembrane region" description="Helical" evidence="1">
    <location>
        <begin position="71"/>
        <end position="97"/>
    </location>
</feature>
<proteinExistence type="predicted"/>
<protein>
    <submittedName>
        <fullName evidence="2">Uncharacterized protein</fullName>
    </submittedName>
</protein>
<dbReference type="AlphaFoldDB" id="A0A2R5GY39"/>
<keyword evidence="1" id="KW-0812">Transmembrane</keyword>
<evidence type="ECO:0000313" key="2">
    <source>
        <dbReference type="EMBL" id="GBG34718.1"/>
    </source>
</evidence>
<evidence type="ECO:0000313" key="3">
    <source>
        <dbReference type="Proteomes" id="UP000241890"/>
    </source>
</evidence>
<gene>
    <name evidence="2" type="ORF">FCC1311_109402</name>
</gene>
<name>A0A2R5GY39_9STRA</name>
<evidence type="ECO:0000256" key="1">
    <source>
        <dbReference type="SAM" id="Phobius"/>
    </source>
</evidence>
<feature type="transmembrane region" description="Helical" evidence="1">
    <location>
        <begin position="103"/>
        <end position="121"/>
    </location>
</feature>
<dbReference type="InParanoid" id="A0A2R5GY39"/>
<comment type="caution">
    <text evidence="2">The sequence shown here is derived from an EMBL/GenBank/DDBJ whole genome shotgun (WGS) entry which is preliminary data.</text>
</comment>
<organism evidence="2 3">
    <name type="scientific">Hondaea fermentalgiana</name>
    <dbReference type="NCBI Taxonomy" id="2315210"/>
    <lineage>
        <taxon>Eukaryota</taxon>
        <taxon>Sar</taxon>
        <taxon>Stramenopiles</taxon>
        <taxon>Bigyra</taxon>
        <taxon>Labyrinthulomycetes</taxon>
        <taxon>Thraustochytrida</taxon>
        <taxon>Thraustochytriidae</taxon>
        <taxon>Hondaea</taxon>
    </lineage>
</organism>
<feature type="transmembrane region" description="Helical" evidence="1">
    <location>
        <begin position="41"/>
        <end position="64"/>
    </location>
</feature>
<dbReference type="Proteomes" id="UP000241890">
    <property type="component" value="Unassembled WGS sequence"/>
</dbReference>
<dbReference type="EMBL" id="BEYU01000211">
    <property type="protein sequence ID" value="GBG34718.1"/>
    <property type="molecule type" value="Genomic_DNA"/>
</dbReference>
<accession>A0A2R5GY39</accession>